<name>A0A1V9ZBT7_ACHHY</name>
<evidence type="ECO:0000313" key="12">
    <source>
        <dbReference type="EMBL" id="OQR95310.1"/>
    </source>
</evidence>
<keyword evidence="13" id="KW-1185">Reference proteome</keyword>
<gene>
    <name evidence="12" type="ORF">ACHHYP_00113</name>
</gene>
<feature type="domain" description="CBS" evidence="11">
    <location>
        <begin position="640"/>
        <end position="690"/>
    </location>
</feature>
<dbReference type="SUPFAM" id="SSF81340">
    <property type="entry name" value="Clc chloride channel"/>
    <property type="match status" value="1"/>
</dbReference>
<feature type="region of interest" description="Disordered" evidence="9">
    <location>
        <begin position="20"/>
        <end position="41"/>
    </location>
</feature>
<dbReference type="SUPFAM" id="SSF54631">
    <property type="entry name" value="CBS-domain pair"/>
    <property type="match status" value="1"/>
</dbReference>
<dbReference type="Gene3D" id="3.10.580.10">
    <property type="entry name" value="CBS-domain"/>
    <property type="match status" value="1"/>
</dbReference>
<comment type="caution">
    <text evidence="12">The sequence shown here is derived from an EMBL/GenBank/DDBJ whole genome shotgun (WGS) entry which is preliminary data.</text>
</comment>
<dbReference type="InterPro" id="IPR014743">
    <property type="entry name" value="Cl-channel_core"/>
</dbReference>
<feature type="domain" description="CBS" evidence="11">
    <location>
        <begin position="744"/>
        <end position="791"/>
    </location>
</feature>
<evidence type="ECO:0000256" key="4">
    <source>
        <dbReference type="ARBA" id="ARBA00022737"/>
    </source>
</evidence>
<feature type="transmembrane region" description="Helical" evidence="10">
    <location>
        <begin position="504"/>
        <end position="530"/>
    </location>
</feature>
<keyword evidence="3 10" id="KW-0812">Transmembrane</keyword>
<sequence>MEEKKPLLPSLHLRVNTAVEPNARTLGGPTPGSTTASRQSRQWRFSVVEELASPVLRDDFDEIPWDAKQVSTTPHEFAYNPQSTAPRLRSRTNSLGGARTPIYGTANVISENEDETNVFDGAYHSMYISPHPKGAFALSRESHAIAGWRGIVVLLQSPVLLVLIGLFSAFLGYLLAGHVLPHCIVHLCSLWLDAIILRVTTYHQALSSDGFGVFLLFSLAAGCLGSLLVHFVSPEAAGSGLPQMKVALSGVDMTEYLSARCLVVKMAGLVTAYAAALSIGKEGPFIMISCCFAECLMQMDIFRRIHDDSAKRLEMLACACAAGVAATFGTPFGGVLFAVEVTSSFYMVRNLPRSFFAALAGSITISFLMTNGKYGLFDRSAGLGLTETDFTREFTSVDMCIFVFIGVVCGILGAVFIFVISMLVRARDRWFLSSRGPPLLYKRLGIVVLVTLIANIFDFYGDPAWFLHHGSPQTIINTLFTKAPSREEGADLARSLITFFPLKYILTMICVVVPLPAGVFTPTFVIGGIFGRMIGEAIQVTEVVATNFEPFEFAIIGAAAFSTGVTRAISTAVIIMEVSHNGYLTIPVSIAILAAYFTGGRFIENVYDVLITTSRLPRLQKLPKAAYDIPSWEVMKTVDAMAVLSADATYRRAEELLALSKDPVFPIVDTLRSMHLIGAVTRTRLQQAIEYCRIKTRVVPGDDKAKPLMDWRIQFACRRGGHVLGLGTNHLVERTKMTVLVNPSPFTVVGMTNMQRVDTIFRMLKLNNAYVTHCGQLVGVISRARLMQFLSTACGGDEETTKYRIPGVLKHMGHMVSECCPKDRQPLPKDEPNPDDYVAVP</sequence>
<dbReference type="GO" id="GO:0016020">
    <property type="term" value="C:membrane"/>
    <property type="evidence" value="ECO:0007669"/>
    <property type="project" value="UniProtKB-SubCell"/>
</dbReference>
<dbReference type="GO" id="GO:0005247">
    <property type="term" value="F:voltage-gated chloride channel activity"/>
    <property type="evidence" value="ECO:0007669"/>
    <property type="project" value="TreeGrafter"/>
</dbReference>
<dbReference type="InterPro" id="IPR050970">
    <property type="entry name" value="Cl_channel_volt-gated"/>
</dbReference>
<feature type="transmembrane region" description="Helical" evidence="10">
    <location>
        <begin position="211"/>
        <end position="232"/>
    </location>
</feature>
<dbReference type="Pfam" id="PF00654">
    <property type="entry name" value="Voltage_CLC"/>
    <property type="match status" value="1"/>
</dbReference>
<keyword evidence="5 10" id="KW-1133">Transmembrane helix</keyword>
<dbReference type="InterPro" id="IPR001807">
    <property type="entry name" value="ClC"/>
</dbReference>
<reference evidence="12 13" key="1">
    <citation type="journal article" date="2014" name="Genome Biol. Evol.">
        <title>The secreted proteins of Achlya hypogyna and Thraustotheca clavata identify the ancestral oomycete secretome and reveal gene acquisitions by horizontal gene transfer.</title>
        <authorList>
            <person name="Misner I."/>
            <person name="Blouin N."/>
            <person name="Leonard G."/>
            <person name="Richards T.A."/>
            <person name="Lane C.E."/>
        </authorList>
    </citation>
    <scope>NUCLEOTIDE SEQUENCE [LARGE SCALE GENOMIC DNA]</scope>
    <source>
        <strain evidence="12 13">ATCC 48635</strain>
    </source>
</reference>
<dbReference type="EMBL" id="JNBR01000329">
    <property type="protein sequence ID" value="OQR95310.1"/>
    <property type="molecule type" value="Genomic_DNA"/>
</dbReference>
<evidence type="ECO:0000256" key="8">
    <source>
        <dbReference type="ARBA" id="ARBA00023214"/>
    </source>
</evidence>
<dbReference type="InterPro" id="IPR046342">
    <property type="entry name" value="CBS_dom_sf"/>
</dbReference>
<dbReference type="Proteomes" id="UP000243579">
    <property type="component" value="Unassembled WGS sequence"/>
</dbReference>
<dbReference type="PANTHER" id="PTHR45720:SF10">
    <property type="entry name" value="CHLORIDE CHANNEL PROTEIN 2"/>
    <property type="match status" value="1"/>
</dbReference>
<feature type="compositionally biased region" description="Polar residues" evidence="9">
    <location>
        <begin position="31"/>
        <end position="41"/>
    </location>
</feature>
<dbReference type="PANTHER" id="PTHR45720">
    <property type="entry name" value="CHLORIDE CHANNEL PROTEIN 2"/>
    <property type="match status" value="1"/>
</dbReference>
<protein>
    <submittedName>
        <fullName evidence="12">Chloride Channel (ClC) Family</fullName>
    </submittedName>
</protein>
<feature type="transmembrane region" description="Helical" evidence="10">
    <location>
        <begin position="351"/>
        <end position="369"/>
    </location>
</feature>
<feature type="transmembrane region" description="Helical" evidence="10">
    <location>
        <begin position="313"/>
        <end position="339"/>
    </location>
</feature>
<evidence type="ECO:0000256" key="5">
    <source>
        <dbReference type="ARBA" id="ARBA00022989"/>
    </source>
</evidence>
<feature type="transmembrane region" description="Helical" evidence="10">
    <location>
        <begin position="444"/>
        <end position="461"/>
    </location>
</feature>
<organism evidence="12 13">
    <name type="scientific">Achlya hypogyna</name>
    <name type="common">Oomycete</name>
    <name type="synonym">Protoachlya hypogyna</name>
    <dbReference type="NCBI Taxonomy" id="1202772"/>
    <lineage>
        <taxon>Eukaryota</taxon>
        <taxon>Sar</taxon>
        <taxon>Stramenopiles</taxon>
        <taxon>Oomycota</taxon>
        <taxon>Saprolegniomycetes</taxon>
        <taxon>Saprolegniales</taxon>
        <taxon>Achlyaceae</taxon>
        <taxon>Achlya</taxon>
    </lineage>
</organism>
<feature type="transmembrane region" description="Helical" evidence="10">
    <location>
        <begin position="150"/>
        <end position="173"/>
    </location>
</feature>
<evidence type="ECO:0000256" key="7">
    <source>
        <dbReference type="ARBA" id="ARBA00023136"/>
    </source>
</evidence>
<feature type="transmembrane region" description="Helical" evidence="10">
    <location>
        <begin position="551"/>
        <end position="576"/>
    </location>
</feature>
<feature type="compositionally biased region" description="Basic and acidic residues" evidence="9">
    <location>
        <begin position="822"/>
        <end position="832"/>
    </location>
</feature>
<accession>A0A1V9ZBT7</accession>
<evidence type="ECO:0000313" key="13">
    <source>
        <dbReference type="Proteomes" id="UP000243579"/>
    </source>
</evidence>
<evidence type="ECO:0000256" key="3">
    <source>
        <dbReference type="ARBA" id="ARBA00022692"/>
    </source>
</evidence>
<evidence type="ECO:0000256" key="1">
    <source>
        <dbReference type="ARBA" id="ARBA00004141"/>
    </source>
</evidence>
<evidence type="ECO:0000256" key="10">
    <source>
        <dbReference type="SAM" id="Phobius"/>
    </source>
</evidence>
<keyword evidence="6" id="KW-0406">Ion transport</keyword>
<keyword evidence="2" id="KW-0813">Transport</keyword>
<keyword evidence="7 10" id="KW-0472">Membrane</keyword>
<dbReference type="OrthoDB" id="4564at2759"/>
<evidence type="ECO:0000256" key="6">
    <source>
        <dbReference type="ARBA" id="ARBA00023065"/>
    </source>
</evidence>
<evidence type="ECO:0000256" key="9">
    <source>
        <dbReference type="SAM" id="MobiDB-lite"/>
    </source>
</evidence>
<evidence type="ECO:0000259" key="11">
    <source>
        <dbReference type="SMART" id="SM00116"/>
    </source>
</evidence>
<proteinExistence type="predicted"/>
<dbReference type="Gene3D" id="1.10.3080.10">
    <property type="entry name" value="Clc chloride channel"/>
    <property type="match status" value="1"/>
</dbReference>
<dbReference type="AlphaFoldDB" id="A0A1V9ZBT7"/>
<feature type="region of interest" description="Disordered" evidence="9">
    <location>
        <begin position="822"/>
        <end position="841"/>
    </location>
</feature>
<keyword evidence="8" id="KW-0868">Chloride</keyword>
<dbReference type="PRINTS" id="PR00762">
    <property type="entry name" value="CLCHANNEL"/>
</dbReference>
<keyword evidence="4" id="KW-0677">Repeat</keyword>
<evidence type="ECO:0000256" key="2">
    <source>
        <dbReference type="ARBA" id="ARBA00022448"/>
    </source>
</evidence>
<feature type="transmembrane region" description="Helical" evidence="10">
    <location>
        <begin position="582"/>
        <end position="599"/>
    </location>
</feature>
<comment type="subcellular location">
    <subcellularLocation>
        <location evidence="1">Membrane</location>
        <topology evidence="1">Multi-pass membrane protein</topology>
    </subcellularLocation>
</comment>
<feature type="transmembrane region" description="Helical" evidence="10">
    <location>
        <begin position="401"/>
        <end position="424"/>
    </location>
</feature>
<dbReference type="SMART" id="SM00116">
    <property type="entry name" value="CBS"/>
    <property type="match status" value="2"/>
</dbReference>
<dbReference type="InterPro" id="IPR000644">
    <property type="entry name" value="CBS_dom"/>
</dbReference>
<feature type="transmembrane region" description="Helical" evidence="10">
    <location>
        <begin position="179"/>
        <end position="199"/>
    </location>
</feature>